<keyword evidence="1" id="KW-1133">Transmembrane helix</keyword>
<keyword evidence="3" id="KW-1185">Reference proteome</keyword>
<feature type="transmembrane region" description="Helical" evidence="1">
    <location>
        <begin position="78"/>
        <end position="99"/>
    </location>
</feature>
<reference evidence="2 3" key="1">
    <citation type="submission" date="2019-03" db="EMBL/GenBank/DDBJ databases">
        <title>Sequencing the genomes of 1000 actinobacteria strains.</title>
        <authorList>
            <person name="Klenk H.-P."/>
        </authorList>
    </citation>
    <scope>NUCLEOTIDE SEQUENCE [LARGE SCALE GENOMIC DNA]</scope>
    <source>
        <strain evidence="2 3">DSM 43805</strain>
    </source>
</reference>
<accession>A0A4R6J7F7</accession>
<dbReference type="Proteomes" id="UP000294901">
    <property type="component" value="Unassembled WGS sequence"/>
</dbReference>
<evidence type="ECO:0000313" key="3">
    <source>
        <dbReference type="Proteomes" id="UP000294901"/>
    </source>
</evidence>
<dbReference type="RefSeq" id="WP_239080470.1">
    <property type="nucleotide sequence ID" value="NZ_BOMD01000080.1"/>
</dbReference>
<dbReference type="GO" id="GO:0005886">
    <property type="term" value="C:plasma membrane"/>
    <property type="evidence" value="ECO:0007669"/>
    <property type="project" value="TreeGrafter"/>
</dbReference>
<organism evidence="2 3">
    <name type="scientific">Paractinoplanes brasiliensis</name>
    <dbReference type="NCBI Taxonomy" id="52695"/>
    <lineage>
        <taxon>Bacteria</taxon>
        <taxon>Bacillati</taxon>
        <taxon>Actinomycetota</taxon>
        <taxon>Actinomycetes</taxon>
        <taxon>Micromonosporales</taxon>
        <taxon>Micromonosporaceae</taxon>
        <taxon>Paractinoplanes</taxon>
    </lineage>
</organism>
<dbReference type="InterPro" id="IPR005325">
    <property type="entry name" value="DUF308_memb"/>
</dbReference>
<feature type="transmembrane region" description="Helical" evidence="1">
    <location>
        <begin position="23"/>
        <end position="43"/>
    </location>
</feature>
<feature type="transmembrane region" description="Helical" evidence="1">
    <location>
        <begin position="50"/>
        <end position="72"/>
    </location>
</feature>
<dbReference type="PANTHER" id="PTHR34989:SF1">
    <property type="entry name" value="PROTEIN HDED"/>
    <property type="match status" value="1"/>
</dbReference>
<proteinExistence type="predicted"/>
<protein>
    <submittedName>
        <fullName evidence="2">Uncharacterized membrane protein HdeD (DUF308 family)</fullName>
    </submittedName>
</protein>
<dbReference type="PANTHER" id="PTHR34989">
    <property type="entry name" value="PROTEIN HDED"/>
    <property type="match status" value="1"/>
</dbReference>
<keyword evidence="1" id="KW-0472">Membrane</keyword>
<name>A0A4R6J7F7_9ACTN</name>
<dbReference type="Pfam" id="PF03729">
    <property type="entry name" value="DUF308"/>
    <property type="match status" value="2"/>
</dbReference>
<evidence type="ECO:0000256" key="1">
    <source>
        <dbReference type="SAM" id="Phobius"/>
    </source>
</evidence>
<gene>
    <name evidence="2" type="ORF">C8E87_6897</name>
</gene>
<dbReference type="AlphaFoldDB" id="A0A4R6J7F7"/>
<feature type="transmembrane region" description="Helical" evidence="1">
    <location>
        <begin position="164"/>
        <end position="186"/>
    </location>
</feature>
<feature type="transmembrane region" description="Helical" evidence="1">
    <location>
        <begin position="106"/>
        <end position="131"/>
    </location>
</feature>
<dbReference type="EMBL" id="SNWR01000002">
    <property type="protein sequence ID" value="TDO31473.1"/>
    <property type="molecule type" value="Genomic_DNA"/>
</dbReference>
<sequence length="196" mass="20127">MTESLDAPYGVVAEVRAAQPFPWWAFLFTGLLAVALGVAVLVWPDISLRVMAAMVGIWLFLAGLARILLAFLPSSGSVASHVLSGIVGIVVLIGGLLCLRDLVTRLAVLALIFSTTWILTGLAGVLAGLQATGSRRAALLVAGLLTMVLGGILLFVPSLSLGSLVLLTGLGSLIAGLAEVVLAFVLRRPAGGQHPG</sequence>
<dbReference type="InterPro" id="IPR052712">
    <property type="entry name" value="Acid_resist_chaperone_HdeD"/>
</dbReference>
<keyword evidence="1" id="KW-0812">Transmembrane</keyword>
<evidence type="ECO:0000313" key="2">
    <source>
        <dbReference type="EMBL" id="TDO31473.1"/>
    </source>
</evidence>
<comment type="caution">
    <text evidence="2">The sequence shown here is derived from an EMBL/GenBank/DDBJ whole genome shotgun (WGS) entry which is preliminary data.</text>
</comment>
<feature type="transmembrane region" description="Helical" evidence="1">
    <location>
        <begin position="137"/>
        <end position="157"/>
    </location>
</feature>